<evidence type="ECO:0000256" key="3">
    <source>
        <dbReference type="ARBA" id="ARBA00023117"/>
    </source>
</evidence>
<evidence type="ECO:0000256" key="5">
    <source>
        <dbReference type="PROSITE-ProRule" id="PRU00035"/>
    </source>
</evidence>
<keyword evidence="9" id="KW-1185">Reference proteome</keyword>
<dbReference type="PROSITE" id="PS50014">
    <property type="entry name" value="BROMODOMAIN_2"/>
    <property type="match status" value="1"/>
</dbReference>
<evidence type="ECO:0000259" key="7">
    <source>
        <dbReference type="PROSITE" id="PS50014"/>
    </source>
</evidence>
<dbReference type="OrthoDB" id="448960at2759"/>
<sequence length="399" mass="45699">MQGTYDRSRWFELIKQGSIEEIRAELELIPKAFLLSLTDNSQSRHTCIFFAVQSENVTRGNKILEILLNEGADANYKDALLQTALFYTCRYGHNEQAQMLVEAGADPNQRDTYGQTALYYASREGQASTVKILLTNKADPNIVDNLGQTALFYSSREGKFEATKMLVEYGASINHSDKTRNTPLSWAKKSGNLELVEFLKSKGAVDRLGKNKKEPEGPQKKKDSKKKGEKKQQCVLMIVDEKGEKRPLNKDEMGEFERKYPDIAKYWKDPNAADELDNMDLEALEAKKPWDKLGKKLLNVLWRANQAWVFHEPVDPIKLNLPDYFEVIKHPMDFGTIKKKLNSNFYSNTDELLKDFELVFSNCKLYNPPESDVVTMCNQILVLYQSQIHQLGLDALRYS</sequence>
<dbReference type="SUPFAM" id="SSF48403">
    <property type="entry name" value="Ankyrin repeat"/>
    <property type="match status" value="1"/>
</dbReference>
<feature type="repeat" description="ANK" evidence="4">
    <location>
        <begin position="43"/>
        <end position="79"/>
    </location>
</feature>
<feature type="repeat" description="ANK" evidence="4">
    <location>
        <begin position="113"/>
        <end position="145"/>
    </location>
</feature>
<reference evidence="8 9" key="1">
    <citation type="submission" date="2016-11" db="EMBL/GenBank/DDBJ databases">
        <title>The macronuclear genome of Stentor coeruleus: a giant cell with tiny introns.</title>
        <authorList>
            <person name="Slabodnick M."/>
            <person name="Ruby J.G."/>
            <person name="Reiff S.B."/>
            <person name="Swart E.C."/>
            <person name="Gosai S."/>
            <person name="Prabakaran S."/>
            <person name="Witkowska E."/>
            <person name="Larue G.E."/>
            <person name="Fisher S."/>
            <person name="Freeman R.M."/>
            <person name="Gunawardena J."/>
            <person name="Chu W."/>
            <person name="Stover N.A."/>
            <person name="Gregory B.D."/>
            <person name="Nowacki M."/>
            <person name="Derisi J."/>
            <person name="Roy S.W."/>
            <person name="Marshall W.F."/>
            <person name="Sood P."/>
        </authorList>
    </citation>
    <scope>NUCLEOTIDE SEQUENCE [LARGE SCALE GENOMIC DNA]</scope>
    <source>
        <strain evidence="8">WM001</strain>
    </source>
</reference>
<feature type="repeat" description="ANK" evidence="4">
    <location>
        <begin position="80"/>
        <end position="112"/>
    </location>
</feature>
<evidence type="ECO:0000256" key="4">
    <source>
        <dbReference type="PROSITE-ProRule" id="PRU00023"/>
    </source>
</evidence>
<dbReference type="EMBL" id="MPUH01000330">
    <property type="protein sequence ID" value="OMJ82692.1"/>
    <property type="molecule type" value="Genomic_DNA"/>
</dbReference>
<dbReference type="PROSITE" id="PS00633">
    <property type="entry name" value="BROMODOMAIN_1"/>
    <property type="match status" value="1"/>
</dbReference>
<feature type="region of interest" description="Disordered" evidence="6">
    <location>
        <begin position="206"/>
        <end position="231"/>
    </location>
</feature>
<dbReference type="Gene3D" id="1.20.920.10">
    <property type="entry name" value="Bromodomain-like"/>
    <property type="match status" value="1"/>
</dbReference>
<feature type="repeat" description="ANK" evidence="4">
    <location>
        <begin position="146"/>
        <end position="178"/>
    </location>
</feature>
<dbReference type="InterPro" id="IPR036427">
    <property type="entry name" value="Bromodomain-like_sf"/>
</dbReference>
<keyword evidence="3 5" id="KW-0103">Bromodomain</keyword>
<evidence type="ECO:0000256" key="2">
    <source>
        <dbReference type="ARBA" id="ARBA00023043"/>
    </source>
</evidence>
<dbReference type="InterPro" id="IPR002110">
    <property type="entry name" value="Ankyrin_rpt"/>
</dbReference>
<organism evidence="8 9">
    <name type="scientific">Stentor coeruleus</name>
    <dbReference type="NCBI Taxonomy" id="5963"/>
    <lineage>
        <taxon>Eukaryota</taxon>
        <taxon>Sar</taxon>
        <taxon>Alveolata</taxon>
        <taxon>Ciliophora</taxon>
        <taxon>Postciliodesmatophora</taxon>
        <taxon>Heterotrichea</taxon>
        <taxon>Heterotrichida</taxon>
        <taxon>Stentoridae</taxon>
        <taxon>Stentor</taxon>
    </lineage>
</organism>
<dbReference type="Pfam" id="PF12796">
    <property type="entry name" value="Ank_2"/>
    <property type="match status" value="1"/>
</dbReference>
<gene>
    <name evidence="8" type="ORF">SteCoe_16514</name>
</gene>
<feature type="compositionally biased region" description="Basic and acidic residues" evidence="6">
    <location>
        <begin position="206"/>
        <end position="221"/>
    </location>
</feature>
<dbReference type="AlphaFoldDB" id="A0A1R2C0Z3"/>
<evidence type="ECO:0000256" key="1">
    <source>
        <dbReference type="ARBA" id="ARBA00022737"/>
    </source>
</evidence>
<dbReference type="Pfam" id="PF00439">
    <property type="entry name" value="Bromodomain"/>
    <property type="match status" value="1"/>
</dbReference>
<dbReference type="PRINTS" id="PR00503">
    <property type="entry name" value="BROMODOMAIN"/>
</dbReference>
<dbReference type="SMART" id="SM00297">
    <property type="entry name" value="BROMO"/>
    <property type="match status" value="1"/>
</dbReference>
<dbReference type="InterPro" id="IPR018359">
    <property type="entry name" value="Bromodomain_CS"/>
</dbReference>
<dbReference type="InterPro" id="IPR036770">
    <property type="entry name" value="Ankyrin_rpt-contain_sf"/>
</dbReference>
<dbReference type="Pfam" id="PF13637">
    <property type="entry name" value="Ank_4"/>
    <property type="match status" value="1"/>
</dbReference>
<dbReference type="SUPFAM" id="SSF47370">
    <property type="entry name" value="Bromodomain"/>
    <property type="match status" value="1"/>
</dbReference>
<dbReference type="PROSITE" id="PS50088">
    <property type="entry name" value="ANK_REPEAT"/>
    <property type="match status" value="4"/>
</dbReference>
<dbReference type="PANTHER" id="PTHR24173">
    <property type="entry name" value="ANKYRIN REPEAT CONTAINING"/>
    <property type="match status" value="1"/>
</dbReference>
<feature type="domain" description="Bromo" evidence="7">
    <location>
        <begin position="302"/>
        <end position="374"/>
    </location>
</feature>
<keyword evidence="2 4" id="KW-0040">ANK repeat</keyword>
<evidence type="ECO:0000313" key="8">
    <source>
        <dbReference type="EMBL" id="OMJ82692.1"/>
    </source>
</evidence>
<name>A0A1R2C0Z3_9CILI</name>
<evidence type="ECO:0000256" key="6">
    <source>
        <dbReference type="SAM" id="MobiDB-lite"/>
    </source>
</evidence>
<dbReference type="PANTHER" id="PTHR24173:SF74">
    <property type="entry name" value="ANKYRIN REPEAT DOMAIN-CONTAINING PROTEIN 16"/>
    <property type="match status" value="1"/>
</dbReference>
<evidence type="ECO:0000313" key="9">
    <source>
        <dbReference type="Proteomes" id="UP000187209"/>
    </source>
</evidence>
<accession>A0A1R2C0Z3</accession>
<protein>
    <recommendedName>
        <fullName evidence="7">Bromo domain-containing protein</fullName>
    </recommendedName>
</protein>
<dbReference type="InterPro" id="IPR001487">
    <property type="entry name" value="Bromodomain"/>
</dbReference>
<keyword evidence="1" id="KW-0677">Repeat</keyword>
<proteinExistence type="predicted"/>
<dbReference type="SMART" id="SM00248">
    <property type="entry name" value="ANK"/>
    <property type="match status" value="5"/>
</dbReference>
<dbReference type="Proteomes" id="UP000187209">
    <property type="component" value="Unassembled WGS sequence"/>
</dbReference>
<dbReference type="PROSITE" id="PS50297">
    <property type="entry name" value="ANK_REP_REGION"/>
    <property type="match status" value="2"/>
</dbReference>
<comment type="caution">
    <text evidence="8">The sequence shown here is derived from an EMBL/GenBank/DDBJ whole genome shotgun (WGS) entry which is preliminary data.</text>
</comment>
<dbReference type="Gene3D" id="1.25.40.20">
    <property type="entry name" value="Ankyrin repeat-containing domain"/>
    <property type="match status" value="1"/>
</dbReference>